<keyword evidence="2" id="KW-1185">Reference proteome</keyword>
<name>A0ACB8SAN0_9AGAM</name>
<organism evidence="1 2">
    <name type="scientific">Auriscalpium vulgare</name>
    <dbReference type="NCBI Taxonomy" id="40419"/>
    <lineage>
        <taxon>Eukaryota</taxon>
        <taxon>Fungi</taxon>
        <taxon>Dikarya</taxon>
        <taxon>Basidiomycota</taxon>
        <taxon>Agaricomycotina</taxon>
        <taxon>Agaricomycetes</taxon>
        <taxon>Russulales</taxon>
        <taxon>Auriscalpiaceae</taxon>
        <taxon>Auriscalpium</taxon>
    </lineage>
</organism>
<reference evidence="1" key="1">
    <citation type="submission" date="2021-02" db="EMBL/GenBank/DDBJ databases">
        <authorList>
            <consortium name="DOE Joint Genome Institute"/>
            <person name="Ahrendt S."/>
            <person name="Looney B.P."/>
            <person name="Miyauchi S."/>
            <person name="Morin E."/>
            <person name="Drula E."/>
            <person name="Courty P.E."/>
            <person name="Chicoki N."/>
            <person name="Fauchery L."/>
            <person name="Kohler A."/>
            <person name="Kuo A."/>
            <person name="Labutti K."/>
            <person name="Pangilinan J."/>
            <person name="Lipzen A."/>
            <person name="Riley R."/>
            <person name="Andreopoulos W."/>
            <person name="He G."/>
            <person name="Johnson J."/>
            <person name="Barry K.W."/>
            <person name="Grigoriev I.V."/>
            <person name="Nagy L."/>
            <person name="Hibbett D."/>
            <person name="Henrissat B."/>
            <person name="Matheny P.B."/>
            <person name="Labbe J."/>
            <person name="Martin F."/>
        </authorList>
    </citation>
    <scope>NUCLEOTIDE SEQUENCE</scope>
    <source>
        <strain evidence="1">FP105234-sp</strain>
    </source>
</reference>
<sequence length="671" mass="74691">MDNQSDASECWSSLLRARVPMYDGMARRVALAQGMTAAGVRAEIDAVVDVLSKLRAYENILLAPAFAIPSEVLVTIFSFCASEGRPCALQYRPRPEVHKSHASKKRRGVSPPPPPPEPLRQQIGSMNVTQVCRQWRTVALNAASLWARIIWSAESRTVCHEMLVRSRKAPLSLDLDIALMGLEAGTVLQEYLGEQEIQRLRQLTLREGWSRAEDHSNKLLKQYALLVIAKAPQLIDLCLSPRIPVDLLSNVSPLNLPSLRHLTIARCSLPWNSDFLSNLDSLKVGNSYGFDDPGYPTAAELHSALQRMPRLRTLRTALQDQDWPASGLANVASLPLLVDLRLQFLGRQGLDIVQSLVIPETCRVELINRKAKIHPIVHGVLKVIEGPSTGPRTVDWDWDGIGTYYNERRGKFSLRSWLKHVDWCLNWGERPAALMTAQSAFKDEVEPTFNLSAEFPDAPSNDAWKMDYPYLSNVKTLRLRLHDAHAWKKDRWFGMFQQATSVEVLFVDGQTTAVGLLYALAISGEVDDIESDSSPDGADSSTAGSALPTGRDSLLFPKLTTIILRNIASRPASYPLDGKFLDRFVKVLDARRKHGYPVSAVEIPYYYETDRGMLTDIVRRLKKNVQVQTVTVAPLGGKKKFVAKRATKETSGNSDGEVAKAQSGKKARGRK</sequence>
<evidence type="ECO:0000313" key="1">
    <source>
        <dbReference type="EMBL" id="KAI0053242.1"/>
    </source>
</evidence>
<gene>
    <name evidence="1" type="ORF">FA95DRAFT_944890</name>
</gene>
<proteinExistence type="predicted"/>
<reference evidence="1" key="2">
    <citation type="journal article" date="2022" name="New Phytol.">
        <title>Evolutionary transition to the ectomycorrhizal habit in the genomes of a hyperdiverse lineage of mushroom-forming fungi.</title>
        <authorList>
            <person name="Looney B."/>
            <person name="Miyauchi S."/>
            <person name="Morin E."/>
            <person name="Drula E."/>
            <person name="Courty P.E."/>
            <person name="Kohler A."/>
            <person name="Kuo A."/>
            <person name="LaButti K."/>
            <person name="Pangilinan J."/>
            <person name="Lipzen A."/>
            <person name="Riley R."/>
            <person name="Andreopoulos W."/>
            <person name="He G."/>
            <person name="Johnson J."/>
            <person name="Nolan M."/>
            <person name="Tritt A."/>
            <person name="Barry K.W."/>
            <person name="Grigoriev I.V."/>
            <person name="Nagy L.G."/>
            <person name="Hibbett D."/>
            <person name="Henrissat B."/>
            <person name="Matheny P.B."/>
            <person name="Labbe J."/>
            <person name="Martin F.M."/>
        </authorList>
    </citation>
    <scope>NUCLEOTIDE SEQUENCE</scope>
    <source>
        <strain evidence="1">FP105234-sp</strain>
    </source>
</reference>
<comment type="caution">
    <text evidence="1">The sequence shown here is derived from an EMBL/GenBank/DDBJ whole genome shotgun (WGS) entry which is preliminary data.</text>
</comment>
<protein>
    <submittedName>
        <fullName evidence="1">Uncharacterized protein</fullName>
    </submittedName>
</protein>
<evidence type="ECO:0000313" key="2">
    <source>
        <dbReference type="Proteomes" id="UP000814033"/>
    </source>
</evidence>
<dbReference type="Proteomes" id="UP000814033">
    <property type="component" value="Unassembled WGS sequence"/>
</dbReference>
<accession>A0ACB8SAN0</accession>
<dbReference type="EMBL" id="MU275841">
    <property type="protein sequence ID" value="KAI0053242.1"/>
    <property type="molecule type" value="Genomic_DNA"/>
</dbReference>